<comment type="similarity">
    <text evidence="3">Belongs to the wax synthase family.</text>
</comment>
<keyword evidence="6 8" id="KW-1133">Transmembrane helix</keyword>
<evidence type="ECO:0000313" key="10">
    <source>
        <dbReference type="EMBL" id="KAK7051026.1"/>
    </source>
</evidence>
<reference evidence="10 11" key="1">
    <citation type="submission" date="2024-01" db="EMBL/GenBank/DDBJ databases">
        <title>A draft genome for a cacao thread blight-causing isolate of Paramarasmius palmivorus.</title>
        <authorList>
            <person name="Baruah I.K."/>
            <person name="Bukari Y."/>
            <person name="Amoako-Attah I."/>
            <person name="Meinhardt L.W."/>
            <person name="Bailey B.A."/>
            <person name="Cohen S.P."/>
        </authorList>
    </citation>
    <scope>NUCLEOTIDE SEQUENCE [LARGE SCALE GENOMIC DNA]</scope>
    <source>
        <strain evidence="10 11">GH-12</strain>
    </source>
</reference>
<evidence type="ECO:0000256" key="6">
    <source>
        <dbReference type="ARBA" id="ARBA00022989"/>
    </source>
</evidence>
<comment type="caution">
    <text evidence="10">The sequence shown here is derived from an EMBL/GenBank/DDBJ whole genome shotgun (WGS) entry which is preliminary data.</text>
</comment>
<comment type="pathway">
    <text evidence="2">Secondary metabolite biosynthesis.</text>
</comment>
<evidence type="ECO:0000256" key="1">
    <source>
        <dbReference type="ARBA" id="ARBA00004141"/>
    </source>
</evidence>
<dbReference type="PANTHER" id="PTHR31595">
    <property type="entry name" value="LONG-CHAIN-ALCOHOL O-FATTY-ACYLTRANSFERASE 3-RELATED"/>
    <property type="match status" value="1"/>
</dbReference>
<keyword evidence="5 8" id="KW-0812">Transmembrane</keyword>
<feature type="transmembrane region" description="Helical" evidence="8">
    <location>
        <begin position="248"/>
        <end position="265"/>
    </location>
</feature>
<dbReference type="PANTHER" id="PTHR31595:SF57">
    <property type="entry name" value="OS04G0481900 PROTEIN"/>
    <property type="match status" value="1"/>
</dbReference>
<keyword evidence="11" id="KW-1185">Reference proteome</keyword>
<feature type="transmembrane region" description="Helical" evidence="8">
    <location>
        <begin position="140"/>
        <end position="168"/>
    </location>
</feature>
<dbReference type="GO" id="GO:0008374">
    <property type="term" value="F:O-acyltransferase activity"/>
    <property type="evidence" value="ECO:0007669"/>
    <property type="project" value="InterPro"/>
</dbReference>
<dbReference type="EMBL" id="JAYKXP010000014">
    <property type="protein sequence ID" value="KAK7051026.1"/>
    <property type="molecule type" value="Genomic_DNA"/>
</dbReference>
<dbReference type="GO" id="GO:0006629">
    <property type="term" value="P:lipid metabolic process"/>
    <property type="evidence" value="ECO:0007669"/>
    <property type="project" value="InterPro"/>
</dbReference>
<dbReference type="InterPro" id="IPR044851">
    <property type="entry name" value="Wax_synthase"/>
</dbReference>
<protein>
    <recommendedName>
        <fullName evidence="9">Wax synthase domain-containing protein</fullName>
    </recommendedName>
</protein>
<sequence>MQAISWACSAEPYRRVEAIGLANGNVANGNGASSVSHNKQSHVGVWQKFFDAFHLLCSARGIGWNWSKGLHVPAHTRPTSGRVIFLLYTTTSLIAHLMAMDIIHYYIQTFPQLHLTACPRGATIFAEELPPLQRYALSTYISLLAGPVIYCTVQLGYDLATIIGVGIFQQNPMDWPPMFDHPWKATSLRDFWAKRWHQFFRYIFVTLGSVPFSRILGRVGVPFGAFLISGIVHYFGLWGMSRGTDWRMIGFFLLMAVGIVMEDLWKQSTGRKVRGFYGWLWTTLWVVGWANILVDAWARKGLISSSFYPENYRPAELLFGPLTTTKAEVLC</sequence>
<evidence type="ECO:0000256" key="8">
    <source>
        <dbReference type="SAM" id="Phobius"/>
    </source>
</evidence>
<organism evidence="10 11">
    <name type="scientific">Paramarasmius palmivorus</name>
    <dbReference type="NCBI Taxonomy" id="297713"/>
    <lineage>
        <taxon>Eukaryota</taxon>
        <taxon>Fungi</taxon>
        <taxon>Dikarya</taxon>
        <taxon>Basidiomycota</taxon>
        <taxon>Agaricomycotina</taxon>
        <taxon>Agaricomycetes</taxon>
        <taxon>Agaricomycetidae</taxon>
        <taxon>Agaricales</taxon>
        <taxon>Marasmiineae</taxon>
        <taxon>Marasmiaceae</taxon>
        <taxon>Paramarasmius</taxon>
    </lineage>
</organism>
<name>A0AAW0DEN4_9AGAR</name>
<gene>
    <name evidence="10" type="ORF">VNI00_005138</name>
</gene>
<dbReference type="GO" id="GO:0016020">
    <property type="term" value="C:membrane"/>
    <property type="evidence" value="ECO:0007669"/>
    <property type="project" value="UniProtKB-SubCell"/>
</dbReference>
<feature type="domain" description="Wax synthase" evidence="9">
    <location>
        <begin position="175"/>
        <end position="253"/>
    </location>
</feature>
<feature type="transmembrane region" description="Helical" evidence="8">
    <location>
        <begin position="199"/>
        <end position="217"/>
    </location>
</feature>
<evidence type="ECO:0000259" key="9">
    <source>
        <dbReference type="Pfam" id="PF13813"/>
    </source>
</evidence>
<dbReference type="AlphaFoldDB" id="A0AAW0DEN4"/>
<feature type="transmembrane region" description="Helical" evidence="8">
    <location>
        <begin position="277"/>
        <end position="298"/>
    </location>
</feature>
<dbReference type="Pfam" id="PF13813">
    <property type="entry name" value="MBOAT_2"/>
    <property type="match status" value="1"/>
</dbReference>
<evidence type="ECO:0000256" key="3">
    <source>
        <dbReference type="ARBA" id="ARBA00007282"/>
    </source>
</evidence>
<evidence type="ECO:0000313" key="11">
    <source>
        <dbReference type="Proteomes" id="UP001383192"/>
    </source>
</evidence>
<dbReference type="Proteomes" id="UP001383192">
    <property type="component" value="Unassembled WGS sequence"/>
</dbReference>
<dbReference type="InterPro" id="IPR032805">
    <property type="entry name" value="Wax_synthase_dom"/>
</dbReference>
<feature type="transmembrane region" description="Helical" evidence="8">
    <location>
        <begin position="85"/>
        <end position="107"/>
    </location>
</feature>
<keyword evidence="7 8" id="KW-0472">Membrane</keyword>
<comment type="subcellular location">
    <subcellularLocation>
        <location evidence="1">Membrane</location>
        <topology evidence="1">Multi-pass membrane protein</topology>
    </subcellularLocation>
</comment>
<evidence type="ECO:0000256" key="5">
    <source>
        <dbReference type="ARBA" id="ARBA00022692"/>
    </source>
</evidence>
<evidence type="ECO:0000256" key="2">
    <source>
        <dbReference type="ARBA" id="ARBA00005179"/>
    </source>
</evidence>
<keyword evidence="4" id="KW-0808">Transferase</keyword>
<evidence type="ECO:0000256" key="7">
    <source>
        <dbReference type="ARBA" id="ARBA00023136"/>
    </source>
</evidence>
<feature type="transmembrane region" description="Helical" evidence="8">
    <location>
        <begin position="223"/>
        <end position="241"/>
    </location>
</feature>
<evidence type="ECO:0000256" key="4">
    <source>
        <dbReference type="ARBA" id="ARBA00022679"/>
    </source>
</evidence>
<proteinExistence type="inferred from homology"/>
<accession>A0AAW0DEN4</accession>